<dbReference type="AlphaFoldDB" id="A0A5P2WYJ6"/>
<dbReference type="RefSeq" id="WP_150509038.1">
    <property type="nucleotide sequence ID" value="NZ_BMSQ01000003.1"/>
</dbReference>
<evidence type="ECO:0000313" key="3">
    <source>
        <dbReference type="EMBL" id="QEV57833.1"/>
    </source>
</evidence>
<sequence>MGQRLAYFEITSSEDAGRLQSFYADMFGWSVNEVPDMGGYALVDTQSGEGAVVGGIGPAMGEAGVRVYFQSSDLGAALQRAEKLGGSRVMEPTELPGFGNIAVFADPDGNTIGLWDQPSA</sequence>
<dbReference type="OrthoDB" id="9793039at2"/>
<dbReference type="PANTHER" id="PTHR33993">
    <property type="entry name" value="GLYOXALASE-RELATED"/>
    <property type="match status" value="1"/>
</dbReference>
<name>A0A5P2WYJ6_STRST</name>
<evidence type="ECO:0000313" key="5">
    <source>
        <dbReference type="Proteomes" id="UP000549009"/>
    </source>
</evidence>
<keyword evidence="5" id="KW-1185">Reference proteome</keyword>
<dbReference type="EMBL" id="JACHJD010000001">
    <property type="protein sequence ID" value="MBB5101015.1"/>
    <property type="molecule type" value="Genomic_DNA"/>
</dbReference>
<feature type="domain" description="VOC" evidence="1">
    <location>
        <begin position="4"/>
        <end position="117"/>
    </location>
</feature>
<dbReference type="Gene3D" id="3.10.180.10">
    <property type="entry name" value="2,3-Dihydroxybiphenyl 1,2-Dioxygenase, domain 1"/>
    <property type="match status" value="1"/>
</dbReference>
<dbReference type="Proteomes" id="UP000549009">
    <property type="component" value="Unassembled WGS sequence"/>
</dbReference>
<dbReference type="KEGG" id="sspb:CP982_03140"/>
<reference evidence="2 5" key="2">
    <citation type="submission" date="2020-08" db="EMBL/GenBank/DDBJ databases">
        <title>Genomic Encyclopedia of Type Strains, Phase III (KMG-III): the genomes of soil and plant-associated and newly described type strains.</title>
        <authorList>
            <person name="Whitman W."/>
        </authorList>
    </citation>
    <scope>NUCLEOTIDE SEQUENCE [LARGE SCALE GENOMIC DNA]</scope>
    <source>
        <strain evidence="2 5">CECT 3146</strain>
    </source>
</reference>
<evidence type="ECO:0000313" key="4">
    <source>
        <dbReference type="Proteomes" id="UP000326505"/>
    </source>
</evidence>
<proteinExistence type="predicted"/>
<evidence type="ECO:0000313" key="2">
    <source>
        <dbReference type="EMBL" id="MBB5101015.1"/>
    </source>
</evidence>
<gene>
    <name evidence="3" type="ORF">CP982_03140</name>
    <name evidence="2" type="ORF">FHS40_000068</name>
</gene>
<accession>A0A5P2WYJ6</accession>
<dbReference type="Proteomes" id="UP000326505">
    <property type="component" value="Chromosome"/>
</dbReference>
<dbReference type="InterPro" id="IPR041581">
    <property type="entry name" value="Glyoxalase_6"/>
</dbReference>
<dbReference type="InterPro" id="IPR037523">
    <property type="entry name" value="VOC_core"/>
</dbReference>
<dbReference type="SUPFAM" id="SSF54593">
    <property type="entry name" value="Glyoxalase/Bleomycin resistance protein/Dihydroxybiphenyl dioxygenase"/>
    <property type="match status" value="1"/>
</dbReference>
<dbReference type="PROSITE" id="PS51819">
    <property type="entry name" value="VOC"/>
    <property type="match status" value="1"/>
</dbReference>
<dbReference type="InterPro" id="IPR052164">
    <property type="entry name" value="Anthracycline_SecMetBiosynth"/>
</dbReference>
<organism evidence="3 4">
    <name type="scientific">Streptomyces spectabilis</name>
    <dbReference type="NCBI Taxonomy" id="68270"/>
    <lineage>
        <taxon>Bacteria</taxon>
        <taxon>Bacillati</taxon>
        <taxon>Actinomycetota</taxon>
        <taxon>Actinomycetes</taxon>
        <taxon>Kitasatosporales</taxon>
        <taxon>Streptomycetaceae</taxon>
        <taxon>Streptomyces</taxon>
    </lineage>
</organism>
<dbReference type="EMBL" id="CP023690">
    <property type="protein sequence ID" value="QEV57833.1"/>
    <property type="molecule type" value="Genomic_DNA"/>
</dbReference>
<evidence type="ECO:0000259" key="1">
    <source>
        <dbReference type="PROSITE" id="PS51819"/>
    </source>
</evidence>
<dbReference type="CDD" id="cd07247">
    <property type="entry name" value="SgaA_N_like"/>
    <property type="match status" value="1"/>
</dbReference>
<reference evidence="3 4" key="1">
    <citation type="submission" date="2017-09" db="EMBL/GenBank/DDBJ databases">
        <authorList>
            <person name="Lee N."/>
            <person name="Cho B.-K."/>
        </authorList>
    </citation>
    <scope>NUCLEOTIDE SEQUENCE [LARGE SCALE GENOMIC DNA]</scope>
    <source>
        <strain evidence="3 4">ATCC 27465</strain>
    </source>
</reference>
<protein>
    <submittedName>
        <fullName evidence="3">VOC family protein</fullName>
    </submittedName>
</protein>
<dbReference type="InterPro" id="IPR029068">
    <property type="entry name" value="Glyas_Bleomycin-R_OHBP_Dase"/>
</dbReference>
<dbReference type="Pfam" id="PF18029">
    <property type="entry name" value="Glyoxalase_6"/>
    <property type="match status" value="1"/>
</dbReference>